<proteinExistence type="predicted"/>
<dbReference type="Proteomes" id="UP000500961">
    <property type="component" value="Chromosome"/>
</dbReference>
<evidence type="ECO:0000313" key="1">
    <source>
        <dbReference type="EMBL" id="QKG79767.1"/>
    </source>
</evidence>
<keyword evidence="2" id="KW-1185">Reference proteome</keyword>
<sequence length="185" mass="20948">MEIKGSAVKATPDFVKANHLKNYSDWLKSLPSNSRKIMEDPIYATTWYPLIESVIIPTQKAADLFFNGDYNKAAREIGRFSADIALKGIYKIFVRISSPQFVLSRASNIFSTYYNPAVIKVIESGEKKAVLQFEKFSVDEKLIMERIAGWIEHTLEITLKSPLQVTVENIINGKELTAKITAVWD</sequence>
<evidence type="ECO:0000313" key="2">
    <source>
        <dbReference type="Proteomes" id="UP000500961"/>
    </source>
</evidence>
<accession>A0A7D3XEC1</accession>
<dbReference type="RefSeq" id="WP_173073851.1">
    <property type="nucleotide sequence ID" value="NZ_CP041345.1"/>
</dbReference>
<evidence type="ECO:0008006" key="3">
    <source>
        <dbReference type="Google" id="ProtNLM"/>
    </source>
</evidence>
<dbReference type="KEGG" id="ttz:FHG85_05660"/>
<organism evidence="1 2">
    <name type="scientific">Tenuifilum thalassicum</name>
    <dbReference type="NCBI Taxonomy" id="2590900"/>
    <lineage>
        <taxon>Bacteria</taxon>
        <taxon>Pseudomonadati</taxon>
        <taxon>Bacteroidota</taxon>
        <taxon>Bacteroidia</taxon>
        <taxon>Bacteroidales</taxon>
        <taxon>Tenuifilaceae</taxon>
        <taxon>Tenuifilum</taxon>
    </lineage>
</organism>
<name>A0A7D3XEC1_9BACT</name>
<reference evidence="1 2" key="1">
    <citation type="submission" date="2019-07" db="EMBL/GenBank/DDBJ databases">
        <title>Thalassofilum flectens gen. nov., sp. nov., a novel moderate thermophilic anaerobe from a shallow sea hot spring in Kunashir Island (Russia), representing a new family in the order Bacteroidales, and proposal of Thalassofilacea fam. nov.</title>
        <authorList>
            <person name="Kochetkova T.V."/>
            <person name="Podosokorskaya O.A."/>
            <person name="Novikov A."/>
            <person name="Elcheninov A.G."/>
            <person name="Toshchakov S.V."/>
            <person name="Kublanov I.V."/>
        </authorList>
    </citation>
    <scope>NUCLEOTIDE SEQUENCE [LARGE SCALE GENOMIC DNA]</scope>
    <source>
        <strain evidence="1 2">38-H</strain>
    </source>
</reference>
<gene>
    <name evidence="1" type="ORF">FHG85_05660</name>
</gene>
<dbReference type="EMBL" id="CP041345">
    <property type="protein sequence ID" value="QKG79767.1"/>
    <property type="molecule type" value="Genomic_DNA"/>
</dbReference>
<dbReference type="AlphaFoldDB" id="A0A7D3XEC1"/>
<protein>
    <recommendedName>
        <fullName evidence="3">DUF2378 family protein</fullName>
    </recommendedName>
</protein>